<dbReference type="GO" id="GO:0005975">
    <property type="term" value="P:carbohydrate metabolic process"/>
    <property type="evidence" value="ECO:0007669"/>
    <property type="project" value="TreeGrafter"/>
</dbReference>
<name>A0A8J7GMC4_9ACTN</name>
<dbReference type="EC" id="2.3.3.16" evidence="2"/>
<evidence type="ECO:0000256" key="2">
    <source>
        <dbReference type="ARBA" id="ARBA00012972"/>
    </source>
</evidence>
<dbReference type="InterPro" id="IPR002020">
    <property type="entry name" value="Citrate_synthase"/>
</dbReference>
<organism evidence="3 4">
    <name type="scientific">Longispora fulva</name>
    <dbReference type="NCBI Taxonomy" id="619741"/>
    <lineage>
        <taxon>Bacteria</taxon>
        <taxon>Bacillati</taxon>
        <taxon>Actinomycetota</taxon>
        <taxon>Actinomycetes</taxon>
        <taxon>Micromonosporales</taxon>
        <taxon>Micromonosporaceae</taxon>
        <taxon>Longispora</taxon>
    </lineage>
</organism>
<dbReference type="PANTHER" id="PTHR11739:SF23">
    <property type="entry name" value="CITRATE SYNTHASE 2-RELATED"/>
    <property type="match status" value="1"/>
</dbReference>
<keyword evidence="4" id="KW-1185">Reference proteome</keyword>
<dbReference type="InterPro" id="IPR016143">
    <property type="entry name" value="Citrate_synth-like_sm_a-sub"/>
</dbReference>
<dbReference type="RefSeq" id="WP_197001494.1">
    <property type="nucleotide sequence ID" value="NZ_BONS01000035.1"/>
</dbReference>
<comment type="caution">
    <text evidence="3">The sequence shown here is derived from an EMBL/GenBank/DDBJ whole genome shotgun (WGS) entry which is preliminary data.</text>
</comment>
<evidence type="ECO:0000256" key="1">
    <source>
        <dbReference type="ARBA" id="ARBA00005163"/>
    </source>
</evidence>
<dbReference type="Gene3D" id="1.10.230.10">
    <property type="entry name" value="Cytochrome P450-Terp, domain 2"/>
    <property type="match status" value="1"/>
</dbReference>
<dbReference type="InterPro" id="IPR036969">
    <property type="entry name" value="Citrate_synthase_sf"/>
</dbReference>
<dbReference type="GO" id="GO:0036440">
    <property type="term" value="F:citrate synthase activity"/>
    <property type="evidence" value="ECO:0007669"/>
    <property type="project" value="UniProtKB-EC"/>
</dbReference>
<comment type="pathway">
    <text evidence="1">Carbohydrate metabolism; tricarboxylic acid cycle.</text>
</comment>
<evidence type="ECO:0000313" key="4">
    <source>
        <dbReference type="Proteomes" id="UP000622552"/>
    </source>
</evidence>
<dbReference type="PRINTS" id="PR00143">
    <property type="entry name" value="CITRTSNTHASE"/>
</dbReference>
<keyword evidence="3" id="KW-0012">Acyltransferase</keyword>
<dbReference type="Proteomes" id="UP000622552">
    <property type="component" value="Unassembled WGS sequence"/>
</dbReference>
<gene>
    <name evidence="3" type="ORF">IW245_000427</name>
</gene>
<dbReference type="PANTHER" id="PTHR11739">
    <property type="entry name" value="CITRATE SYNTHASE"/>
    <property type="match status" value="1"/>
</dbReference>
<protein>
    <recommendedName>
        <fullName evidence="2">citrate synthase (unknown stereospecificity)</fullName>
        <ecNumber evidence="2">2.3.3.16</ecNumber>
    </recommendedName>
</protein>
<dbReference type="GO" id="GO:0005829">
    <property type="term" value="C:cytosol"/>
    <property type="evidence" value="ECO:0007669"/>
    <property type="project" value="TreeGrafter"/>
</dbReference>
<dbReference type="AlphaFoldDB" id="A0A8J7GMC4"/>
<dbReference type="UniPathway" id="UPA00223"/>
<proteinExistence type="predicted"/>
<dbReference type="Gene3D" id="1.10.580.10">
    <property type="entry name" value="Citrate Synthase, domain 1"/>
    <property type="match status" value="1"/>
</dbReference>
<sequence>MNSVDQDIVHGLEGVMVCGTRLSHYDGPNGTFVLRGGADIRDVAGRMSFEDVIEHLWPDPDASFSKGSPGVAHRLHECSQLTPAAVDLLARTPVDGDAIDVLKAALAVDALEKSSSRDLSVNGAFELTAGLATAAARLARRRAGQPPVEPRPGLGFAANFLYMSTGAPPDDRQVRCLETYLVVMAEHGLNPSTFSACVTASTGSDLCSAVVAAMGTLKGPAHGGAVGEAWAMVNDAMSGSAEQVVRGRLAANRLLPGFGHREYRVYDPRAKIFRDLCRTENPAYFRTAQEIEAVALPQLAERGVGRTISVNVDFYAGGVLAAAGIAPELFTSCFAMARIVGWCAHALEYVDSGGRLISPTSKWLG</sequence>
<accession>A0A8J7GMC4</accession>
<dbReference type="SUPFAM" id="SSF48256">
    <property type="entry name" value="Citrate synthase"/>
    <property type="match status" value="1"/>
</dbReference>
<dbReference type="Pfam" id="PF00285">
    <property type="entry name" value="Citrate_synt"/>
    <property type="match status" value="1"/>
</dbReference>
<reference evidence="3" key="1">
    <citation type="submission" date="2020-11" db="EMBL/GenBank/DDBJ databases">
        <title>Sequencing the genomes of 1000 actinobacteria strains.</title>
        <authorList>
            <person name="Klenk H.-P."/>
        </authorList>
    </citation>
    <scope>NUCLEOTIDE SEQUENCE</scope>
    <source>
        <strain evidence="3">DSM 45356</strain>
    </source>
</reference>
<keyword evidence="3" id="KW-0808">Transferase</keyword>
<evidence type="ECO:0000313" key="3">
    <source>
        <dbReference type="EMBL" id="MBG6134233.1"/>
    </source>
</evidence>
<dbReference type="EMBL" id="JADOUF010000001">
    <property type="protein sequence ID" value="MBG6134233.1"/>
    <property type="molecule type" value="Genomic_DNA"/>
</dbReference>
<dbReference type="InterPro" id="IPR016142">
    <property type="entry name" value="Citrate_synth-like_lrg_a-sub"/>
</dbReference>
<dbReference type="GO" id="GO:0006099">
    <property type="term" value="P:tricarboxylic acid cycle"/>
    <property type="evidence" value="ECO:0007669"/>
    <property type="project" value="UniProtKB-UniPathway"/>
</dbReference>